<keyword evidence="3" id="KW-1185">Reference proteome</keyword>
<organism evidence="2 3">
    <name type="scientific">Ameca splendens</name>
    <dbReference type="NCBI Taxonomy" id="208324"/>
    <lineage>
        <taxon>Eukaryota</taxon>
        <taxon>Metazoa</taxon>
        <taxon>Chordata</taxon>
        <taxon>Craniata</taxon>
        <taxon>Vertebrata</taxon>
        <taxon>Euteleostomi</taxon>
        <taxon>Actinopterygii</taxon>
        <taxon>Neopterygii</taxon>
        <taxon>Teleostei</taxon>
        <taxon>Neoteleostei</taxon>
        <taxon>Acanthomorphata</taxon>
        <taxon>Ovalentaria</taxon>
        <taxon>Atherinomorphae</taxon>
        <taxon>Cyprinodontiformes</taxon>
        <taxon>Goodeidae</taxon>
        <taxon>Ameca</taxon>
    </lineage>
</organism>
<name>A0ABV1A7N3_9TELE</name>
<evidence type="ECO:0000256" key="1">
    <source>
        <dbReference type="SAM" id="MobiDB-lite"/>
    </source>
</evidence>
<evidence type="ECO:0000313" key="2">
    <source>
        <dbReference type="EMBL" id="MEQ2314563.1"/>
    </source>
</evidence>
<protein>
    <submittedName>
        <fullName evidence="2">Uncharacterized protein</fullName>
    </submittedName>
</protein>
<gene>
    <name evidence="2" type="ORF">AMECASPLE_013438</name>
</gene>
<feature type="region of interest" description="Disordered" evidence="1">
    <location>
        <begin position="1"/>
        <end position="50"/>
    </location>
</feature>
<dbReference type="EMBL" id="JAHRIP010085517">
    <property type="protein sequence ID" value="MEQ2314563.1"/>
    <property type="molecule type" value="Genomic_DNA"/>
</dbReference>
<feature type="compositionally biased region" description="Basic and acidic residues" evidence="1">
    <location>
        <begin position="1"/>
        <end position="35"/>
    </location>
</feature>
<sequence>MEREREYAKLKRGGERERQKGEGGGECMREREHQVTRTGSTVNSAKVRAQAPGAQIALKIMDGTKPAMESNAEETQDEGQESKDVLLPTKMLQ</sequence>
<dbReference type="Proteomes" id="UP001469553">
    <property type="component" value="Unassembled WGS sequence"/>
</dbReference>
<proteinExistence type="predicted"/>
<evidence type="ECO:0000313" key="3">
    <source>
        <dbReference type="Proteomes" id="UP001469553"/>
    </source>
</evidence>
<accession>A0ABV1A7N3</accession>
<comment type="caution">
    <text evidence="2">The sequence shown here is derived from an EMBL/GenBank/DDBJ whole genome shotgun (WGS) entry which is preliminary data.</text>
</comment>
<reference evidence="2 3" key="1">
    <citation type="submission" date="2021-06" db="EMBL/GenBank/DDBJ databases">
        <authorList>
            <person name="Palmer J.M."/>
        </authorList>
    </citation>
    <scope>NUCLEOTIDE SEQUENCE [LARGE SCALE GENOMIC DNA]</scope>
    <source>
        <strain evidence="2 3">AS_MEX2019</strain>
        <tissue evidence="2">Muscle</tissue>
    </source>
</reference>
<feature type="region of interest" description="Disordered" evidence="1">
    <location>
        <begin position="64"/>
        <end position="93"/>
    </location>
</feature>